<feature type="coiled-coil region" evidence="1">
    <location>
        <begin position="394"/>
        <end position="421"/>
    </location>
</feature>
<dbReference type="PANTHER" id="PTHR43179">
    <property type="entry name" value="RHAMNOSYLTRANSFERASE WBBL"/>
    <property type="match status" value="1"/>
</dbReference>
<dbReference type="Pfam" id="PF13439">
    <property type="entry name" value="Glyco_transf_4"/>
    <property type="match status" value="1"/>
</dbReference>
<accession>A0A7Z9BE54</accession>
<dbReference type="Pfam" id="PF00534">
    <property type="entry name" value="Glycos_transf_1"/>
    <property type="match status" value="1"/>
</dbReference>
<dbReference type="Gene3D" id="1.10.287.1490">
    <property type="match status" value="1"/>
</dbReference>
<keyword evidence="6" id="KW-0808">Transferase</keyword>
<sequence>MMDTTNTPSPIIIIAGMHRSGTSLTASLLQNLGVNIGKQLVGADYGNIKGHFENVDFVEFHKSIFKSHNIDELGCLFSGEISLTEQEIETAKKLIEINQDSSSAWGWKDPRTTLFLEFWHQLLPQAKFIFVYRSPWEVIDSLYRRATDATLLDHPEIAIQMWSNYNRKVLDFYHQYPDNCLLANVYTIGNQTADFIKQINHKFNLDLQDEFPNQFEPSLLVNRILATPKPLFIKAYFPEAIELYQTLEATAYPLNSNLTASELESLNQPLSTDWVFEDWAKLRKLEKNQSVLAKDLDILLKDRDILQTDIQEWQERFQDAVERLIKTENLLGETQLKLSGVEVKAEEALTKLISTEEELGKTQGELEGFKTQFEQAVDKLVTTEIELGQTQGNYQNINAQYQDIETKYRALDAKYQEILARCLESETALEKTEFKLQVVSVQYQDGLTKLLTLEDELGRTQLKLFGAESQFEQALNKIFRLEDELGKAQQEIIAMRSSKFWKLRSKWLGAKRRLKQFRRRFIYSLDFPLNWELIGFTEKFLNISGWCFYTGNQELKAVRARIGTDIFTGEYGIERQDVAEIHSAYSQAKSSGFYLQIRVPQGNSLVELEAQDSNGKWTVFARYPLTVSSLRASFDVPSQWEQRQGQILFAGWCCHPSQRITQLKLIYGNQWVICAYGLRRVDVGQVFPKWIGSAESGFEALIDLPPGTWEIRLEAHLENGEILIYNCPQTLQIYRYGLLEKSTAKVKQVSRYTAAIQKRIAERKQRLGRLLPMPWEIPAILRQMSLMYRQTTVPQGDFLPPQGFELLQPIEPYQAWLAANQWTERSLESLRTRLTVYSPEILPKISVVMPVYNPPIEFLEKAIQSVVNQVYDNWELCIADDCSSDSQVIELLNQYAAKDARIKVYFRPENGNISAATNSAASQATGEFIAFLDNDDELTPDALGEMALYLIQYPETDFLYSDDDKIDPEGKRFAPQFKPDWSPQLLLSYMYMGHLLVVRRGIFEKLGGFRIGFEGSQDYDFALRATEISRQIGHLPLVLYHWRTAPGSTAVSGAAKPASFDAGKHAIQEALTRLQSSGKVYQPNWASELNLGIFYHQFPDQGPSVTIIIPTKNQLKLLQACVESIQKTTYQNYQVVIIDNESDDPKTLEYFKKIGDTEKISVLKIANQGKFNFAAINNRAVEQVNTDYVLFLNNDTEVINSHWLTQMIGYARIRGVGAVGARLIYPDDRIQHAGILHGLHHGLAGHAFKLTHRQDFGYLAYSKVVRNYSAVTAACLLTPRQLFLDLGGFNSVDFAVAYNDVDYGYRLFEQGYQSVYCPEAELIHREGTSRGYKDDPKEVAKFRRQYANKIDPFYNPHLSLDNEWFQIQPRRYQLKSTVNFAPIPKVLMCSNALEYTGAPLHQFEIAVKLAAEGKLEPTIFCVDDGPLRYAYEQQGIRVIVREHPLANVYQQEAYNTALENLANELQIEQFDLVYANTLETFFIVDCAKQKSIPCVWNIHESQAWQTYFNGLGSEIAARALECFQFPYRVIFVADATRHLYHSLNSHHNFTVIHNGLDIQRLLKTSEQLTRIEARTALSIAEDEIVILLLGTVCERKGQKDLLEALPLLSTEYHHKIRCFIVGDRPSIYSTELAQLKAQLPDALKQRLTLVPETPETAQYFLAADIFVCTSRIESYPRVIMEAMGYNLPIITTPVFGIPEQVRPEINGLFYTPHQAEELAKCLTSLLENPDLRQEFAQNSQYVLESLNTFEEMTQSYLEIFQEAYFINPYPASNNFSNPQSQPLEIQITAPSAVTISAVEINHPEPEIAEPQAKNYWETNPNAAASQWVSNPIIADTIHQRMSGGQTKKYWLRWLIQDYFAGQNFNHLISLGCGIGNHEILMAELGFAHHIDAFDFSESSLEIARKDAEKAGVKVNFYQEDFNTFNLNPEVKYDVAFCSGSLHHVRELERFLEMVHKALHPQGYFIINEYVGANYCIYNKRQVELINRLYQCFHKLIRSGIMENKFINPSIHQVFATDPSEAVRSQLILPFIEYYFDIELFNPFGGAILHPLYPLLDHNQFLPGDPKGETLIKLLLEFEQILMEIPGGLESDFCLCVLRPKRF</sequence>
<dbReference type="SUPFAM" id="SSF57997">
    <property type="entry name" value="Tropomyosin"/>
    <property type="match status" value="1"/>
</dbReference>
<dbReference type="Pfam" id="PF13469">
    <property type="entry name" value="Sulfotransfer_3"/>
    <property type="match status" value="1"/>
</dbReference>
<proteinExistence type="predicted"/>
<evidence type="ECO:0000259" key="4">
    <source>
        <dbReference type="Pfam" id="PF13439"/>
    </source>
</evidence>
<feature type="coiled-coil region" evidence="1">
    <location>
        <begin position="296"/>
        <end position="330"/>
    </location>
</feature>
<evidence type="ECO:0000259" key="2">
    <source>
        <dbReference type="Pfam" id="PF00534"/>
    </source>
</evidence>
<dbReference type="Gene3D" id="3.90.550.10">
    <property type="entry name" value="Spore Coat Polysaccharide Biosynthesis Protein SpsA, Chain A"/>
    <property type="match status" value="2"/>
</dbReference>
<feature type="domain" description="Methyltransferase" evidence="5">
    <location>
        <begin position="1868"/>
        <end position="1980"/>
    </location>
</feature>
<keyword evidence="7" id="KW-1185">Reference proteome</keyword>
<dbReference type="PANTHER" id="PTHR43179:SF7">
    <property type="entry name" value="RHAMNOSYLTRANSFERASE WBBL"/>
    <property type="match status" value="1"/>
</dbReference>
<protein>
    <submittedName>
        <fullName evidence="6">Glycosyl transferase group 1</fullName>
    </submittedName>
</protein>
<evidence type="ECO:0000259" key="3">
    <source>
        <dbReference type="Pfam" id="PF00535"/>
    </source>
</evidence>
<dbReference type="InterPro" id="IPR029063">
    <property type="entry name" value="SAM-dependent_MTases_sf"/>
</dbReference>
<dbReference type="Pfam" id="PF13847">
    <property type="entry name" value="Methyltransf_31"/>
    <property type="match status" value="1"/>
</dbReference>
<dbReference type="Gene3D" id="3.40.50.2000">
    <property type="entry name" value="Glycogen Phosphorylase B"/>
    <property type="match status" value="2"/>
</dbReference>
<dbReference type="InterPro" id="IPR001296">
    <property type="entry name" value="Glyco_trans_1"/>
</dbReference>
<dbReference type="InterPro" id="IPR027417">
    <property type="entry name" value="P-loop_NTPase"/>
</dbReference>
<dbReference type="GO" id="GO:0016757">
    <property type="term" value="F:glycosyltransferase activity"/>
    <property type="evidence" value="ECO:0007669"/>
    <property type="project" value="UniProtKB-KW"/>
</dbReference>
<dbReference type="Gene3D" id="3.40.50.300">
    <property type="entry name" value="P-loop containing nucleotide triphosphate hydrolases"/>
    <property type="match status" value="1"/>
</dbReference>
<dbReference type="SUPFAM" id="SSF53448">
    <property type="entry name" value="Nucleotide-diphospho-sugar transferases"/>
    <property type="match status" value="2"/>
</dbReference>
<feature type="domain" description="Glycosyltransferase 2-like" evidence="3">
    <location>
        <begin position="846"/>
        <end position="1006"/>
    </location>
</feature>
<dbReference type="Pfam" id="PF00535">
    <property type="entry name" value="Glycos_transf_2"/>
    <property type="match status" value="2"/>
</dbReference>
<dbReference type="CDD" id="cd02440">
    <property type="entry name" value="AdoMet_MTases"/>
    <property type="match status" value="1"/>
</dbReference>
<dbReference type="CDD" id="cd04186">
    <property type="entry name" value="GT_2_like_c"/>
    <property type="match status" value="1"/>
</dbReference>
<name>A0A7Z9BE54_9CYAN</name>
<comment type="caution">
    <text evidence="6">The sequence shown here is derived from an EMBL/GenBank/DDBJ whole genome shotgun (WGS) entry which is preliminary data.</text>
</comment>
<dbReference type="InterPro" id="IPR001173">
    <property type="entry name" value="Glyco_trans_2-like"/>
</dbReference>
<keyword evidence="1" id="KW-0175">Coiled coil</keyword>
<evidence type="ECO:0000259" key="5">
    <source>
        <dbReference type="Pfam" id="PF13847"/>
    </source>
</evidence>
<evidence type="ECO:0000313" key="6">
    <source>
        <dbReference type="EMBL" id="VXD10309.1"/>
    </source>
</evidence>
<feature type="domain" description="Glycosyl transferase family 1" evidence="2">
    <location>
        <begin position="1572"/>
        <end position="1739"/>
    </location>
</feature>
<dbReference type="SUPFAM" id="SSF53335">
    <property type="entry name" value="S-adenosyl-L-methionine-dependent methyltransferases"/>
    <property type="match status" value="1"/>
</dbReference>
<gene>
    <name evidence="6" type="ORF">PL9631_100003</name>
</gene>
<dbReference type="Gene3D" id="3.40.50.150">
    <property type="entry name" value="Vaccinia Virus protein VP39"/>
    <property type="match status" value="1"/>
</dbReference>
<organism evidence="6 7">
    <name type="scientific">Planktothrix paucivesiculata PCC 9631</name>
    <dbReference type="NCBI Taxonomy" id="671071"/>
    <lineage>
        <taxon>Bacteria</taxon>
        <taxon>Bacillati</taxon>
        <taxon>Cyanobacteriota</taxon>
        <taxon>Cyanophyceae</taxon>
        <taxon>Oscillatoriophycideae</taxon>
        <taxon>Oscillatoriales</taxon>
        <taxon>Microcoleaceae</taxon>
        <taxon>Planktothrix</taxon>
    </lineage>
</organism>
<dbReference type="EMBL" id="CZCS02000002">
    <property type="protein sequence ID" value="VXD10309.1"/>
    <property type="molecule type" value="Genomic_DNA"/>
</dbReference>
<dbReference type="InterPro" id="IPR025714">
    <property type="entry name" value="Methyltranfer_dom"/>
</dbReference>
<dbReference type="SUPFAM" id="SSF53756">
    <property type="entry name" value="UDP-Glycosyltransferase/glycogen phosphorylase"/>
    <property type="match status" value="1"/>
</dbReference>
<dbReference type="Proteomes" id="UP000182190">
    <property type="component" value="Unassembled WGS sequence"/>
</dbReference>
<dbReference type="CDD" id="cd04184">
    <property type="entry name" value="GT2_RfbC_Mx_like"/>
    <property type="match status" value="1"/>
</dbReference>
<reference evidence="6" key="1">
    <citation type="submission" date="2019-10" db="EMBL/GenBank/DDBJ databases">
        <authorList>
            <consortium name="Genoscope - CEA"/>
            <person name="William W."/>
        </authorList>
    </citation>
    <scope>NUCLEOTIDE SEQUENCE [LARGE SCALE GENOMIC DNA]</scope>
    <source>
        <strain evidence="6">BBR_PRJEB10994</strain>
    </source>
</reference>
<evidence type="ECO:0000256" key="1">
    <source>
        <dbReference type="SAM" id="Coils"/>
    </source>
</evidence>
<dbReference type="InterPro" id="IPR029044">
    <property type="entry name" value="Nucleotide-diphossugar_trans"/>
</dbReference>
<dbReference type="InterPro" id="IPR028098">
    <property type="entry name" value="Glyco_trans_4-like_N"/>
</dbReference>
<feature type="domain" description="Glycosyltransferase subfamily 4-like N-terminal" evidence="4">
    <location>
        <begin position="1397"/>
        <end position="1560"/>
    </location>
</feature>
<evidence type="ECO:0000313" key="7">
    <source>
        <dbReference type="Proteomes" id="UP000182190"/>
    </source>
</evidence>
<dbReference type="SUPFAM" id="SSF52540">
    <property type="entry name" value="P-loop containing nucleoside triphosphate hydrolases"/>
    <property type="match status" value="1"/>
</dbReference>
<dbReference type="CDD" id="cd03801">
    <property type="entry name" value="GT4_PimA-like"/>
    <property type="match status" value="1"/>
</dbReference>
<feature type="domain" description="Glycosyltransferase 2-like" evidence="3">
    <location>
        <begin position="1106"/>
        <end position="1229"/>
    </location>
</feature>